<evidence type="ECO:0000256" key="1">
    <source>
        <dbReference type="SAM" id="SignalP"/>
    </source>
</evidence>
<accession>A0A1S1H9Z5</accession>
<organism evidence="2 3">
    <name type="scientific">Edaphosphingomonas haloaromaticamans</name>
    <dbReference type="NCBI Taxonomy" id="653954"/>
    <lineage>
        <taxon>Bacteria</taxon>
        <taxon>Pseudomonadati</taxon>
        <taxon>Pseudomonadota</taxon>
        <taxon>Alphaproteobacteria</taxon>
        <taxon>Sphingomonadales</taxon>
        <taxon>Rhizorhabdaceae</taxon>
        <taxon>Edaphosphingomonas</taxon>
    </lineage>
</organism>
<evidence type="ECO:0000313" key="2">
    <source>
        <dbReference type="EMBL" id="OHT18944.1"/>
    </source>
</evidence>
<dbReference type="RefSeq" id="WP_070932724.1">
    <property type="nucleotide sequence ID" value="NZ_MIPT01000001.1"/>
</dbReference>
<dbReference type="GO" id="GO:0030638">
    <property type="term" value="P:polyketide metabolic process"/>
    <property type="evidence" value="ECO:0007669"/>
    <property type="project" value="InterPro"/>
</dbReference>
<keyword evidence="3" id="KW-1185">Reference proteome</keyword>
<sequence>MMRAAMILTAALGLAAQPVSAAPPDGAGPGRWPGTKAGQTAPEMAEMPEILAKNLRNFDDLDFRVYTGRQWADLHKSHARNIVVHYPDGHTSSGIPDHIKELAFMWTFAPDNRITQHPVRFGTAEGEWTAVIGYIDGTFTRPMVLADGKVIQPTGKSYHLPMATLGRWNKEGTMDEEYLFWDNAALMQQIGVAP</sequence>
<gene>
    <name evidence="2" type="ORF">BHE75_00924</name>
</gene>
<dbReference type="SUPFAM" id="SSF54427">
    <property type="entry name" value="NTF2-like"/>
    <property type="match status" value="1"/>
</dbReference>
<dbReference type="OrthoDB" id="9787933at2"/>
<dbReference type="Gene3D" id="3.10.450.50">
    <property type="match status" value="1"/>
</dbReference>
<comment type="caution">
    <text evidence="2">The sequence shown here is derived from an EMBL/GenBank/DDBJ whole genome shotgun (WGS) entry which is preliminary data.</text>
</comment>
<keyword evidence="1" id="KW-0732">Signal</keyword>
<name>A0A1S1H9Z5_9SPHN</name>
<dbReference type="Pfam" id="PF07366">
    <property type="entry name" value="SnoaL"/>
    <property type="match status" value="1"/>
</dbReference>
<feature type="signal peptide" evidence="1">
    <location>
        <begin position="1"/>
        <end position="21"/>
    </location>
</feature>
<dbReference type="InterPro" id="IPR032710">
    <property type="entry name" value="NTF2-like_dom_sf"/>
</dbReference>
<protein>
    <submittedName>
        <fullName evidence="2">SnoaL-like polyketide cyclase</fullName>
    </submittedName>
</protein>
<dbReference type="Proteomes" id="UP000179467">
    <property type="component" value="Unassembled WGS sequence"/>
</dbReference>
<evidence type="ECO:0000313" key="3">
    <source>
        <dbReference type="Proteomes" id="UP000179467"/>
    </source>
</evidence>
<dbReference type="InterPro" id="IPR009959">
    <property type="entry name" value="Cyclase_SnoaL-like"/>
</dbReference>
<proteinExistence type="predicted"/>
<dbReference type="AlphaFoldDB" id="A0A1S1H9Z5"/>
<reference evidence="2 3" key="1">
    <citation type="submission" date="2016-09" db="EMBL/GenBank/DDBJ databases">
        <title>Metabolic pathway, cell adaptation mechanisms and a novel monoxygenase revealed through proteogenomic-transcription analysis of a Sphingomonas haloaromaticamans strain degrading the fungicide ortho-phenylphenol.</title>
        <authorList>
            <person name="Perruchon C."/>
            <person name="Papadopoulou E.S."/>
            <person name="Rousidou C."/>
            <person name="Vasileiadis S."/>
            <person name="Tanou G."/>
            <person name="Amoutzias G."/>
            <person name="Molassiotis A."/>
            <person name="Karpouzas D.G."/>
        </authorList>
    </citation>
    <scope>NUCLEOTIDE SEQUENCE [LARGE SCALE GENOMIC DNA]</scope>
    <source>
        <strain evidence="2 3">P3</strain>
    </source>
</reference>
<feature type="chain" id="PRO_5010185556" evidence="1">
    <location>
        <begin position="22"/>
        <end position="194"/>
    </location>
</feature>
<dbReference type="EMBL" id="MIPT01000001">
    <property type="protein sequence ID" value="OHT18944.1"/>
    <property type="molecule type" value="Genomic_DNA"/>
</dbReference>